<dbReference type="InterPro" id="IPR011709">
    <property type="entry name" value="DEAD-box_helicase_OB_fold"/>
</dbReference>
<feature type="domain" description="Helicase ATP-binding" evidence="5">
    <location>
        <begin position="31"/>
        <end position="196"/>
    </location>
</feature>
<dbReference type="GO" id="GO:0005524">
    <property type="term" value="F:ATP binding"/>
    <property type="evidence" value="ECO:0007669"/>
    <property type="project" value="UniProtKB-KW"/>
</dbReference>
<dbReference type="eggNOG" id="KOG0922">
    <property type="taxonomic scope" value="Eukaryota"/>
</dbReference>
<gene>
    <name evidence="7" type="ORF">GLAREA_00626</name>
</gene>
<dbReference type="AlphaFoldDB" id="S3DBW1"/>
<keyword evidence="2" id="KW-0547">Nucleotide-binding</keyword>
<dbReference type="InterPro" id="IPR007502">
    <property type="entry name" value="Helicase-assoc_dom"/>
</dbReference>
<dbReference type="InterPro" id="IPR027417">
    <property type="entry name" value="P-loop_NTPase"/>
</dbReference>
<dbReference type="GO" id="GO:0003724">
    <property type="term" value="F:RNA helicase activity"/>
    <property type="evidence" value="ECO:0007669"/>
    <property type="project" value="UniProtKB-EC"/>
</dbReference>
<name>S3DBW1_GLAL2</name>
<dbReference type="Gene3D" id="1.20.120.1080">
    <property type="match status" value="1"/>
</dbReference>
<evidence type="ECO:0000259" key="5">
    <source>
        <dbReference type="PROSITE" id="PS51192"/>
    </source>
</evidence>
<protein>
    <recommendedName>
        <fullName evidence="1">RNA helicase</fullName>
        <ecNumber evidence="1">3.6.4.13</ecNumber>
    </recommendedName>
</protein>
<dbReference type="Pfam" id="PF00271">
    <property type="entry name" value="Helicase_C"/>
    <property type="match status" value="1"/>
</dbReference>
<dbReference type="STRING" id="1116229.S3DBW1"/>
<dbReference type="InterPro" id="IPR014001">
    <property type="entry name" value="Helicase_ATP-bd"/>
</dbReference>
<dbReference type="SMART" id="SM00487">
    <property type="entry name" value="DEXDc"/>
    <property type="match status" value="1"/>
</dbReference>
<dbReference type="CDD" id="cd18791">
    <property type="entry name" value="SF2_C_RHA"/>
    <property type="match status" value="1"/>
</dbReference>
<dbReference type="EMBL" id="KE145367">
    <property type="protein sequence ID" value="EPE29466.1"/>
    <property type="molecule type" value="Genomic_DNA"/>
</dbReference>
<reference evidence="7 8" key="1">
    <citation type="journal article" date="2013" name="BMC Genomics">
        <title>Genomics-driven discovery of the pneumocandin biosynthetic gene cluster in the fungus Glarea lozoyensis.</title>
        <authorList>
            <person name="Chen L."/>
            <person name="Yue Q."/>
            <person name="Zhang X."/>
            <person name="Xiang M."/>
            <person name="Wang C."/>
            <person name="Li S."/>
            <person name="Che Y."/>
            <person name="Ortiz-Lopez F.J."/>
            <person name="Bills G.F."/>
            <person name="Liu X."/>
            <person name="An Z."/>
        </authorList>
    </citation>
    <scope>NUCLEOTIDE SEQUENCE [LARGE SCALE GENOMIC DNA]</scope>
    <source>
        <strain evidence="8">ATCC 20868 / MF5171</strain>
    </source>
</reference>
<sequence>MADFDLAATFIPSLHKPASLLPIARHKKSLLYTIETYPVTIVVGQTGSGKTTQIPQYLEQAGWCADGKIIAVTQPRRVAATTVAIRVAEEMGCKIGAEVGYSIRFEDVTSSSTRIKFLTDGLLLREALVDPLLSRYSVIMVDEAHERSLSTDVLLGVLKKILKRRSNDLRIIISSATLQAEEFLKFFAGDEDTQPRQESAVTLDDLISQGANKSTSTGHSTGQIVNLEGRTYPVDILYLEAPSEDYVEKAVQTVFEIHTKESDGDILVFLTGREEIDNAVQGISERAASLHPRAQALMPLPLYAGLSTEQQMYVFEEAPENTRKVIFSTNIAEASITIDGIVYVVDTGFVKLRAFNPLTGIETLTATPVSKASATQRAGRAGRTRPGKCFRLYTESNFERLLESTVPEIQRSNLAPVILQLKALGIDNIVRFPFLTSPPSELVIRALELLYSLGALDTYAKLTRPLGTRMAELAVEPMMAKTLLSAATFGCLSEILTIAAMTSLGGSVWVPHDGEKKKMESARRKFAVEEGDHITLLNVYQAFITKGKKEARFCHDNYLNFKSLTRAVSIRGQLKRYLERFGITVPETLSSNPNLQPLSVGGPDKGEQIRRCLTTGYFAHAAKMQPDGTFRNVAGGTVLHAHPTSLMFNRKAEWVIFHEVMETGSKTFIRDVSKIEKGWLVEYAPEFYKIQ</sequence>
<keyword evidence="3 7" id="KW-0378">Hydrolase</keyword>
<organism evidence="7 8">
    <name type="scientific">Glarea lozoyensis (strain ATCC 20868 / MF5171)</name>
    <dbReference type="NCBI Taxonomy" id="1116229"/>
    <lineage>
        <taxon>Eukaryota</taxon>
        <taxon>Fungi</taxon>
        <taxon>Dikarya</taxon>
        <taxon>Ascomycota</taxon>
        <taxon>Pezizomycotina</taxon>
        <taxon>Leotiomycetes</taxon>
        <taxon>Helotiales</taxon>
        <taxon>Helotiaceae</taxon>
        <taxon>Glarea</taxon>
    </lineage>
</organism>
<proteinExistence type="predicted"/>
<dbReference type="InterPro" id="IPR049945">
    <property type="entry name" value="AAA_22"/>
</dbReference>
<evidence type="ECO:0000256" key="4">
    <source>
        <dbReference type="ARBA" id="ARBA00022840"/>
    </source>
</evidence>
<dbReference type="GO" id="GO:0016887">
    <property type="term" value="F:ATP hydrolysis activity"/>
    <property type="evidence" value="ECO:0007669"/>
    <property type="project" value="InterPro"/>
</dbReference>
<evidence type="ECO:0000256" key="2">
    <source>
        <dbReference type="ARBA" id="ARBA00022741"/>
    </source>
</evidence>
<dbReference type="InterPro" id="IPR048333">
    <property type="entry name" value="HA2_WH"/>
</dbReference>
<dbReference type="KEGG" id="glz:GLAREA_00626"/>
<evidence type="ECO:0000313" key="7">
    <source>
        <dbReference type="EMBL" id="EPE29466.1"/>
    </source>
</evidence>
<dbReference type="HOGENOM" id="CLU_001832_5_11_1"/>
<dbReference type="SMART" id="SM00847">
    <property type="entry name" value="HA2"/>
    <property type="match status" value="1"/>
</dbReference>
<dbReference type="PROSITE" id="PS51192">
    <property type="entry name" value="HELICASE_ATP_BIND_1"/>
    <property type="match status" value="1"/>
</dbReference>
<evidence type="ECO:0000259" key="6">
    <source>
        <dbReference type="PROSITE" id="PS51194"/>
    </source>
</evidence>
<dbReference type="GO" id="GO:0003723">
    <property type="term" value="F:RNA binding"/>
    <property type="evidence" value="ECO:0007669"/>
    <property type="project" value="TreeGrafter"/>
</dbReference>
<dbReference type="EC" id="3.6.4.13" evidence="1"/>
<evidence type="ECO:0000313" key="8">
    <source>
        <dbReference type="Proteomes" id="UP000016922"/>
    </source>
</evidence>
<keyword evidence="8" id="KW-1185">Reference proteome</keyword>
<dbReference type="PROSITE" id="PS51194">
    <property type="entry name" value="HELICASE_CTER"/>
    <property type="match status" value="1"/>
</dbReference>
<dbReference type="PANTHER" id="PTHR18934:SF136">
    <property type="entry name" value="ATP-DEPENDENT RNA HELICASE DHX35-RELATED"/>
    <property type="match status" value="1"/>
</dbReference>
<dbReference type="GeneID" id="19459684"/>
<accession>S3DBW1</accession>
<dbReference type="FunFam" id="3.40.50.300:FF:000767">
    <property type="entry name" value="Putative ATP-dependent RNA helicase DHX35"/>
    <property type="match status" value="1"/>
</dbReference>
<evidence type="ECO:0000256" key="1">
    <source>
        <dbReference type="ARBA" id="ARBA00012552"/>
    </source>
</evidence>
<dbReference type="FunFam" id="1.20.120.1080:FF:000020">
    <property type="entry name" value="ATP dependent RNA helicase, putative"/>
    <property type="match status" value="1"/>
</dbReference>
<dbReference type="SMART" id="SM00490">
    <property type="entry name" value="HELICc"/>
    <property type="match status" value="1"/>
</dbReference>
<dbReference type="RefSeq" id="XP_008083575.1">
    <property type="nucleotide sequence ID" value="XM_008085384.1"/>
</dbReference>
<dbReference type="FunFam" id="3.40.50.300:FF:001075">
    <property type="entry name" value="ATP dependent RNA helicase, putative"/>
    <property type="match status" value="1"/>
</dbReference>
<dbReference type="Gene3D" id="3.40.50.300">
    <property type="entry name" value="P-loop containing nucleotide triphosphate hydrolases"/>
    <property type="match status" value="2"/>
</dbReference>
<evidence type="ECO:0000256" key="3">
    <source>
        <dbReference type="ARBA" id="ARBA00022801"/>
    </source>
</evidence>
<dbReference type="InterPro" id="IPR001650">
    <property type="entry name" value="Helicase_C-like"/>
</dbReference>
<dbReference type="OMA" id="FHEVMET"/>
<dbReference type="SUPFAM" id="SSF52540">
    <property type="entry name" value="P-loop containing nucleoside triphosphate hydrolases"/>
    <property type="match status" value="1"/>
</dbReference>
<dbReference type="PANTHER" id="PTHR18934">
    <property type="entry name" value="ATP-DEPENDENT RNA HELICASE"/>
    <property type="match status" value="1"/>
</dbReference>
<dbReference type="Proteomes" id="UP000016922">
    <property type="component" value="Unassembled WGS sequence"/>
</dbReference>
<dbReference type="PROSITE" id="PS00690">
    <property type="entry name" value="DEAH_ATP_HELICASE"/>
    <property type="match status" value="1"/>
</dbReference>
<dbReference type="GO" id="GO:0071013">
    <property type="term" value="C:catalytic step 2 spliceosome"/>
    <property type="evidence" value="ECO:0007669"/>
    <property type="project" value="TreeGrafter"/>
</dbReference>
<dbReference type="Pfam" id="PF07717">
    <property type="entry name" value="OB_NTP_bind"/>
    <property type="match status" value="1"/>
</dbReference>
<keyword evidence="4" id="KW-0067">ATP-binding</keyword>
<dbReference type="Pfam" id="PF21010">
    <property type="entry name" value="HA2_C"/>
    <property type="match status" value="1"/>
</dbReference>
<dbReference type="Pfam" id="PF13401">
    <property type="entry name" value="AAA_22"/>
    <property type="match status" value="1"/>
</dbReference>
<dbReference type="OrthoDB" id="10253254at2759"/>
<feature type="domain" description="Helicase C-terminal" evidence="6">
    <location>
        <begin position="233"/>
        <end position="425"/>
    </location>
</feature>
<dbReference type="Pfam" id="PF04408">
    <property type="entry name" value="WHD_HA2"/>
    <property type="match status" value="1"/>
</dbReference>
<dbReference type="InterPro" id="IPR002464">
    <property type="entry name" value="DNA/RNA_helicase_DEAH_CS"/>
</dbReference>